<dbReference type="Proteomes" id="UP000821853">
    <property type="component" value="Chromosome 2"/>
</dbReference>
<name>A0A9J6FX14_HAELO</name>
<dbReference type="OrthoDB" id="6582261at2759"/>
<dbReference type="EMBL" id="JABSTR010000004">
    <property type="protein sequence ID" value="KAH9366936.1"/>
    <property type="molecule type" value="Genomic_DNA"/>
</dbReference>
<organism evidence="4 5">
    <name type="scientific">Haemaphysalis longicornis</name>
    <name type="common">Bush tick</name>
    <dbReference type="NCBI Taxonomy" id="44386"/>
    <lineage>
        <taxon>Eukaryota</taxon>
        <taxon>Metazoa</taxon>
        <taxon>Ecdysozoa</taxon>
        <taxon>Arthropoda</taxon>
        <taxon>Chelicerata</taxon>
        <taxon>Arachnida</taxon>
        <taxon>Acari</taxon>
        <taxon>Parasitiformes</taxon>
        <taxon>Ixodida</taxon>
        <taxon>Ixodoidea</taxon>
        <taxon>Ixodidae</taxon>
        <taxon>Haemaphysalinae</taxon>
        <taxon>Haemaphysalis</taxon>
    </lineage>
</organism>
<dbReference type="InterPro" id="IPR007527">
    <property type="entry name" value="Znf_SWIM"/>
</dbReference>
<dbReference type="OMA" id="YINTHRY"/>
<keyword evidence="1" id="KW-0862">Zinc</keyword>
<dbReference type="VEuPathDB" id="VectorBase:HLOH_064467"/>
<evidence type="ECO:0000259" key="3">
    <source>
        <dbReference type="PROSITE" id="PS50966"/>
    </source>
</evidence>
<keyword evidence="1" id="KW-0863">Zinc-finger</keyword>
<proteinExistence type="predicted"/>
<dbReference type="PANTHER" id="PTHR35385">
    <property type="entry name" value="PROTEIN B, PUTATIVE-RELATED-RELATED"/>
    <property type="match status" value="1"/>
</dbReference>
<dbReference type="PROSITE" id="PS00022">
    <property type="entry name" value="EGF_1"/>
    <property type="match status" value="1"/>
</dbReference>
<dbReference type="InterPro" id="IPR018289">
    <property type="entry name" value="MULE_transposase_dom"/>
</dbReference>
<feature type="region of interest" description="Disordered" evidence="2">
    <location>
        <begin position="664"/>
        <end position="706"/>
    </location>
</feature>
<feature type="compositionally biased region" description="Basic residues" evidence="2">
    <location>
        <begin position="781"/>
        <end position="790"/>
    </location>
</feature>
<evidence type="ECO:0000313" key="5">
    <source>
        <dbReference type="Proteomes" id="UP000821853"/>
    </source>
</evidence>
<gene>
    <name evidence="4" type="ORF">HPB48_022957</name>
</gene>
<evidence type="ECO:0000256" key="2">
    <source>
        <dbReference type="SAM" id="MobiDB-lite"/>
    </source>
</evidence>
<keyword evidence="5" id="KW-1185">Reference proteome</keyword>
<dbReference type="AlphaFoldDB" id="A0A9J6FX14"/>
<evidence type="ECO:0000313" key="4">
    <source>
        <dbReference type="EMBL" id="KAH9366936.1"/>
    </source>
</evidence>
<dbReference type="PANTHER" id="PTHR35385:SF2">
    <property type="entry name" value="PROTEIN B, PUTATIVE-RELATED"/>
    <property type="match status" value="1"/>
</dbReference>
<reference evidence="4 5" key="1">
    <citation type="journal article" date="2020" name="Cell">
        <title>Large-Scale Comparative Analyses of Tick Genomes Elucidate Their Genetic Diversity and Vector Capacities.</title>
        <authorList>
            <consortium name="Tick Genome and Microbiome Consortium (TIGMIC)"/>
            <person name="Jia N."/>
            <person name="Wang J."/>
            <person name="Shi W."/>
            <person name="Du L."/>
            <person name="Sun Y."/>
            <person name="Zhan W."/>
            <person name="Jiang J.F."/>
            <person name="Wang Q."/>
            <person name="Zhang B."/>
            <person name="Ji P."/>
            <person name="Bell-Sakyi L."/>
            <person name="Cui X.M."/>
            <person name="Yuan T.T."/>
            <person name="Jiang B.G."/>
            <person name="Yang W.F."/>
            <person name="Lam T.T."/>
            <person name="Chang Q.C."/>
            <person name="Ding S.J."/>
            <person name="Wang X.J."/>
            <person name="Zhu J.G."/>
            <person name="Ruan X.D."/>
            <person name="Zhao L."/>
            <person name="Wei J.T."/>
            <person name="Ye R.Z."/>
            <person name="Que T.C."/>
            <person name="Du C.H."/>
            <person name="Zhou Y.H."/>
            <person name="Cheng J.X."/>
            <person name="Dai P.F."/>
            <person name="Guo W.B."/>
            <person name="Han X.H."/>
            <person name="Huang E.J."/>
            <person name="Li L.F."/>
            <person name="Wei W."/>
            <person name="Gao Y.C."/>
            <person name="Liu J.Z."/>
            <person name="Shao H.Z."/>
            <person name="Wang X."/>
            <person name="Wang C.C."/>
            <person name="Yang T.C."/>
            <person name="Huo Q.B."/>
            <person name="Li W."/>
            <person name="Chen H.Y."/>
            <person name="Chen S.E."/>
            <person name="Zhou L.G."/>
            <person name="Ni X.B."/>
            <person name="Tian J.H."/>
            <person name="Sheng Y."/>
            <person name="Liu T."/>
            <person name="Pan Y.S."/>
            <person name="Xia L.Y."/>
            <person name="Li J."/>
            <person name="Zhao F."/>
            <person name="Cao W.C."/>
        </authorList>
    </citation>
    <scope>NUCLEOTIDE SEQUENCE [LARGE SCALE GENOMIC DNA]</scope>
    <source>
        <strain evidence="4">HaeL-2018</strain>
    </source>
</reference>
<protein>
    <recommendedName>
        <fullName evidence="3">SWIM-type domain-containing protein</fullName>
    </recommendedName>
</protein>
<evidence type="ECO:0000256" key="1">
    <source>
        <dbReference type="PROSITE-ProRule" id="PRU00325"/>
    </source>
</evidence>
<keyword evidence="1" id="KW-0479">Metal-binding</keyword>
<feature type="region of interest" description="Disordered" evidence="2">
    <location>
        <begin position="781"/>
        <end position="800"/>
    </location>
</feature>
<comment type="caution">
    <text evidence="4">The sequence shown here is derived from an EMBL/GenBank/DDBJ whole genome shotgun (WGS) entry which is preliminary data.</text>
</comment>
<accession>A0A9J6FX14</accession>
<feature type="domain" description="SWIM-type" evidence="3">
    <location>
        <begin position="575"/>
        <end position="606"/>
    </location>
</feature>
<dbReference type="InterPro" id="IPR000742">
    <property type="entry name" value="EGF"/>
</dbReference>
<sequence length="831" mass="92008">MQGAQRIATIPTQDWLVSEERRRNVTHSNAGRWCPYRWAERGPTDDEHLVHVVPQGPAGTSELEVLRANLQDEGSACHWVEEYGLRTNTSWIVESVQSTARCQKMVLHKTWRCKQNARKKPSGSSGASCPAKIDIKIKKTNRHTKKNDAFLRRPSPLPAVIRLWHQEGHSHSTTSADALRRLGPATTTKETFVGYFEDAMSPAEAIRLHESKLLVQEGGFTLLANAALNPLPAAVYYWHRLWRQENFGKQVDPLDKLAEKMPTYEEQGIDVRLNRTKDGASWAVLVATPIMRRAQQLHAARELIFVDSTSSCDATHATVTVLLAATSAGAVPIAVLLHNAQTAEAYATAFALLKEAYPLCFGGLSAPGAFMTDNSAAEKAALRTTWPEGRQLLCHFHVAQAEWRWLTAARNNVEKDQRRALMTKFQQIMYATSVEGLNKAIEGLRGSSHEGYKARVEAFLQQQQGEWLLLCRADLTTRGHNTNNFAEASIRILKDIVLSRTKAFNAVALVESVGQVMEEYFKSRILKHANNRVSTHHLLYHSLLKRMPEEAAADIRVLGDGCFSVPSSSGNGEWYEVWGHTGLCTCPAGNSGAFCKHQALVHKHYGGLFPNCPALTAEDRHELGWLALGSECPSIDYFMASGDEVTPSQRASLARCQNGEPVACSSQDFPPEPAASPCQEEQPEQDALCDALPSTSGSQQQDRKDADDNLEALIAEMRKIHEAEWHKDSYRKHLTSASMRLQRLCKQQRGVGAIMAMNSALGLELRRGRTIKVQPTALSRRRPGLTKGSKRVPAGRPPNNAALKAARKRPHVLCRSVGANVPHAKMHGQGH</sequence>
<dbReference type="Pfam" id="PF10551">
    <property type="entry name" value="MULE"/>
    <property type="match status" value="1"/>
</dbReference>
<dbReference type="PROSITE" id="PS50966">
    <property type="entry name" value="ZF_SWIM"/>
    <property type="match status" value="1"/>
</dbReference>
<dbReference type="GO" id="GO:0008270">
    <property type="term" value="F:zinc ion binding"/>
    <property type="evidence" value="ECO:0007669"/>
    <property type="project" value="UniProtKB-KW"/>
</dbReference>